<dbReference type="Proteomes" id="UP000031668">
    <property type="component" value="Unassembled WGS sequence"/>
</dbReference>
<protein>
    <submittedName>
        <fullName evidence="1">Uncharacterized protein</fullName>
    </submittedName>
</protein>
<reference evidence="1 2" key="1">
    <citation type="journal article" date="2014" name="Genome Biol. Evol.">
        <title>The genome of the myxosporean Thelohanellus kitauei shows adaptations to nutrient acquisition within its fish host.</title>
        <authorList>
            <person name="Yang Y."/>
            <person name="Xiong J."/>
            <person name="Zhou Z."/>
            <person name="Huo F."/>
            <person name="Miao W."/>
            <person name="Ran C."/>
            <person name="Liu Y."/>
            <person name="Zhang J."/>
            <person name="Feng J."/>
            <person name="Wang M."/>
            <person name="Wang M."/>
            <person name="Wang L."/>
            <person name="Yao B."/>
        </authorList>
    </citation>
    <scope>NUCLEOTIDE SEQUENCE [LARGE SCALE GENOMIC DNA]</scope>
    <source>
        <strain evidence="1">Wuqing</strain>
    </source>
</reference>
<sequence>MSESSLKINNRYFYNKLWEKLYPVKEVLSDPYAFYCIPCSTKYSCAYSGVHSLSRHCDTSKHLNTGTKYKASTVYISPESSLNTCANGNEVETPNTKLLHSANNQPKPFAVASSPIPNGSEKTYILFETLDVPNTQINLENNTFGADLNGIESLEKSKYANDIDRNDEMGSDSNLSTDLSIFIEIDGIKEELNALKTVVKDIENYLRYVF</sequence>
<evidence type="ECO:0000313" key="1">
    <source>
        <dbReference type="EMBL" id="KII61053.1"/>
    </source>
</evidence>
<gene>
    <name evidence="1" type="ORF">RF11_10986</name>
</gene>
<keyword evidence="2" id="KW-1185">Reference proteome</keyword>
<organism evidence="1 2">
    <name type="scientific">Thelohanellus kitauei</name>
    <name type="common">Myxosporean</name>
    <dbReference type="NCBI Taxonomy" id="669202"/>
    <lineage>
        <taxon>Eukaryota</taxon>
        <taxon>Metazoa</taxon>
        <taxon>Cnidaria</taxon>
        <taxon>Myxozoa</taxon>
        <taxon>Myxosporea</taxon>
        <taxon>Bivalvulida</taxon>
        <taxon>Platysporina</taxon>
        <taxon>Myxobolidae</taxon>
        <taxon>Thelohanellus</taxon>
    </lineage>
</organism>
<proteinExistence type="predicted"/>
<evidence type="ECO:0000313" key="2">
    <source>
        <dbReference type="Proteomes" id="UP000031668"/>
    </source>
</evidence>
<accession>A0A0C2I793</accession>
<dbReference type="AlphaFoldDB" id="A0A0C2I793"/>
<dbReference type="EMBL" id="JWZT01005382">
    <property type="protein sequence ID" value="KII61053.1"/>
    <property type="molecule type" value="Genomic_DNA"/>
</dbReference>
<name>A0A0C2I793_THEKT</name>
<comment type="caution">
    <text evidence="1">The sequence shown here is derived from an EMBL/GenBank/DDBJ whole genome shotgun (WGS) entry which is preliminary data.</text>
</comment>